<accession>A0A4R3KBZ7</accession>
<dbReference type="GO" id="GO:0051287">
    <property type="term" value="F:NAD binding"/>
    <property type="evidence" value="ECO:0007669"/>
    <property type="project" value="InterPro"/>
</dbReference>
<evidence type="ECO:0000259" key="4">
    <source>
        <dbReference type="Pfam" id="PF02826"/>
    </source>
</evidence>
<name>A0A4R3KBZ7_9FIRM</name>
<dbReference type="SUPFAM" id="SSF52283">
    <property type="entry name" value="Formate/glycerate dehydrogenase catalytic domain-like"/>
    <property type="match status" value="1"/>
</dbReference>
<feature type="domain" description="D-isomer specific 2-hydroxyacid dehydrogenase NAD-binding" evidence="4">
    <location>
        <begin position="133"/>
        <end position="308"/>
    </location>
</feature>
<dbReference type="InterPro" id="IPR006140">
    <property type="entry name" value="D-isomer_DH_NAD-bd"/>
</dbReference>
<reference evidence="5 6" key="1">
    <citation type="submission" date="2019-03" db="EMBL/GenBank/DDBJ databases">
        <title>Genomic Encyclopedia of Type Strains, Phase IV (KMG-IV): sequencing the most valuable type-strain genomes for metagenomic binning, comparative biology and taxonomic classification.</title>
        <authorList>
            <person name="Goeker M."/>
        </authorList>
    </citation>
    <scope>NUCLEOTIDE SEQUENCE [LARGE SCALE GENOMIC DNA]</scope>
    <source>
        <strain evidence="5 6">DSM 20467</strain>
    </source>
</reference>
<comment type="similarity">
    <text evidence="1">Belongs to the D-isomer specific 2-hydroxyacid dehydrogenase family.</text>
</comment>
<dbReference type="InterPro" id="IPR050857">
    <property type="entry name" value="D-2-hydroxyacid_DH"/>
</dbReference>
<dbReference type="PANTHER" id="PTHR42789:SF1">
    <property type="entry name" value="D-ISOMER SPECIFIC 2-HYDROXYACID DEHYDROGENASE FAMILY PROTEIN (AFU_ORTHOLOGUE AFUA_6G10090)"/>
    <property type="match status" value="1"/>
</dbReference>
<dbReference type="PROSITE" id="PS00065">
    <property type="entry name" value="D_2_HYDROXYACID_DH_1"/>
    <property type="match status" value="1"/>
</dbReference>
<dbReference type="AlphaFoldDB" id="A0A4R3KBZ7"/>
<keyword evidence="6" id="KW-1185">Reference proteome</keyword>
<sequence>MKVIGIGDLLIPAQYIKAGFAIFKDKNIDLSVVDWQLKNQEELQKINLQIEQQGSEAYIVPDKLIEQIKDADILITQFCPVNEKVIDACKNLKVIGVLRGGCENVNLAAATKRNILVYNTPGRNSSAVADFTVGMLIAECRNIARSHTNLKNGKWIRKYANKAYIPDLANKTAGIIGLGQIGKKVAKRLHSFDMNIIAYDPFAAGLPEYIKTDSLVNTVKNADFLLLHSRLTADTKHMINARLLNMMKPTAYIINTARSGLVDEEALYETLHNNRIAGAALDVFDKEPLPREYALATLPNVTITPHLAGSTTDAFLHSPYLLAKEILPFLSGDTSSEYIINK</sequence>
<dbReference type="PANTHER" id="PTHR42789">
    <property type="entry name" value="D-ISOMER SPECIFIC 2-HYDROXYACID DEHYDROGENASE FAMILY PROTEIN (AFU_ORTHOLOGUE AFUA_6G10090)"/>
    <property type="match status" value="1"/>
</dbReference>
<dbReference type="Proteomes" id="UP000295188">
    <property type="component" value="Unassembled WGS sequence"/>
</dbReference>
<dbReference type="Pfam" id="PF02826">
    <property type="entry name" value="2-Hacid_dh_C"/>
    <property type="match status" value="1"/>
</dbReference>
<keyword evidence="2" id="KW-0560">Oxidoreductase</keyword>
<evidence type="ECO:0000256" key="2">
    <source>
        <dbReference type="ARBA" id="ARBA00023002"/>
    </source>
</evidence>
<dbReference type="RefSeq" id="WP_132548089.1">
    <property type="nucleotide sequence ID" value="NZ_SMAA01000004.1"/>
</dbReference>
<dbReference type="InterPro" id="IPR029752">
    <property type="entry name" value="D-isomer_DH_CS1"/>
</dbReference>
<evidence type="ECO:0000313" key="5">
    <source>
        <dbReference type="EMBL" id="TCS80540.1"/>
    </source>
</evidence>
<comment type="caution">
    <text evidence="5">The sequence shown here is derived from an EMBL/GenBank/DDBJ whole genome shotgun (WGS) entry which is preliminary data.</text>
</comment>
<evidence type="ECO:0000256" key="3">
    <source>
        <dbReference type="ARBA" id="ARBA00023027"/>
    </source>
</evidence>
<gene>
    <name evidence="5" type="ORF">EDC37_104142</name>
</gene>
<keyword evidence="3" id="KW-0520">NAD</keyword>
<organism evidence="5 6">
    <name type="scientific">Pectinatus cerevisiiphilus</name>
    <dbReference type="NCBI Taxonomy" id="86956"/>
    <lineage>
        <taxon>Bacteria</taxon>
        <taxon>Bacillati</taxon>
        <taxon>Bacillota</taxon>
        <taxon>Negativicutes</taxon>
        <taxon>Selenomonadales</taxon>
        <taxon>Selenomonadaceae</taxon>
        <taxon>Pectinatus</taxon>
    </lineage>
</organism>
<dbReference type="OrthoDB" id="9805416at2"/>
<dbReference type="Gene3D" id="3.40.50.720">
    <property type="entry name" value="NAD(P)-binding Rossmann-like Domain"/>
    <property type="match status" value="2"/>
</dbReference>
<dbReference type="EMBL" id="SMAA01000004">
    <property type="protein sequence ID" value="TCS80540.1"/>
    <property type="molecule type" value="Genomic_DNA"/>
</dbReference>
<dbReference type="GO" id="GO:0016616">
    <property type="term" value="F:oxidoreductase activity, acting on the CH-OH group of donors, NAD or NADP as acceptor"/>
    <property type="evidence" value="ECO:0007669"/>
    <property type="project" value="InterPro"/>
</dbReference>
<dbReference type="SUPFAM" id="SSF51735">
    <property type="entry name" value="NAD(P)-binding Rossmann-fold domains"/>
    <property type="match status" value="1"/>
</dbReference>
<proteinExistence type="inferred from homology"/>
<dbReference type="FunFam" id="3.40.50.720:FF:000203">
    <property type="entry name" value="D-3-phosphoglycerate dehydrogenase (SerA)"/>
    <property type="match status" value="1"/>
</dbReference>
<dbReference type="CDD" id="cd12171">
    <property type="entry name" value="2-Hacid_dh_10"/>
    <property type="match status" value="1"/>
</dbReference>
<evidence type="ECO:0000256" key="1">
    <source>
        <dbReference type="ARBA" id="ARBA00005854"/>
    </source>
</evidence>
<evidence type="ECO:0000313" key="6">
    <source>
        <dbReference type="Proteomes" id="UP000295188"/>
    </source>
</evidence>
<dbReference type="InterPro" id="IPR036291">
    <property type="entry name" value="NAD(P)-bd_dom_sf"/>
</dbReference>
<protein>
    <submittedName>
        <fullName evidence="5">D-3-phosphoglycerate dehydrogenase</fullName>
    </submittedName>
</protein>